<feature type="compositionally biased region" description="Low complexity" evidence="1">
    <location>
        <begin position="253"/>
        <end position="281"/>
    </location>
</feature>
<feature type="region of interest" description="Disordered" evidence="1">
    <location>
        <begin position="1"/>
        <end position="20"/>
    </location>
</feature>
<evidence type="ECO:0000256" key="1">
    <source>
        <dbReference type="SAM" id="MobiDB-lite"/>
    </source>
</evidence>
<evidence type="ECO:0008006" key="4">
    <source>
        <dbReference type="Google" id="ProtNLM"/>
    </source>
</evidence>
<feature type="transmembrane region" description="Helical" evidence="2">
    <location>
        <begin position="119"/>
        <end position="142"/>
    </location>
</feature>
<keyword evidence="2" id="KW-0812">Transmembrane</keyword>
<dbReference type="PRINTS" id="PR01217">
    <property type="entry name" value="PRICHEXTENSN"/>
</dbReference>
<gene>
    <name evidence="3" type="ORF">F6J89_08410</name>
</gene>
<sequence length="388" mass="41424">MSQDVNTNQKTTEHLSASTSIKPWSAESAADELMDDLFADIDRILEGGSKLPTEPIKPEYVSLNSIAIPKLKMPPKVVPTPEPQIQQDNQPHESTDVTLVKSSQTNTLKASSSRDQWSVWYWLTLILLIGVAAGAVAIVLLLHRQGKLTLPKFLNLPASLSTQNQQLSAADAQFISYMLRSLEVIERKGETQEQAKVIVPPVSIPKQLPVPTVENSSPAPKPVPTVFERVYIPYPVEPPQKPQAPAALPPAASPTVTAPSPIPSPTVTVPSPAASPTLTAPSPIPSPSVEASPQDLASVPRVVEASPAATIAATAAQHTLVGLVEISEIDNSESDKSAALFDIDGITKRIFVGEYIGTSGWTLVSVANGEAVIRRNGEVRSIYAGQKF</sequence>
<keyword evidence="2" id="KW-1133">Transmembrane helix</keyword>
<evidence type="ECO:0000313" key="3">
    <source>
        <dbReference type="EMBL" id="NER27644.1"/>
    </source>
</evidence>
<protein>
    <recommendedName>
        <fullName evidence="4">Type II secretion system protein GspC N-terminal domain-containing protein</fullName>
    </recommendedName>
</protein>
<keyword evidence="2" id="KW-0472">Membrane</keyword>
<reference evidence="3" key="1">
    <citation type="submission" date="2019-11" db="EMBL/GenBank/DDBJ databases">
        <title>Genomic insights into an expanded diversity of filamentous marine cyanobacteria reveals the extraordinary biosynthetic potential of Moorea and Okeania.</title>
        <authorList>
            <person name="Ferreira Leao T."/>
            <person name="Wang M."/>
            <person name="Moss N."/>
            <person name="Da Silva R."/>
            <person name="Sanders J."/>
            <person name="Nurk S."/>
            <person name="Gurevich A."/>
            <person name="Humphrey G."/>
            <person name="Reher R."/>
            <person name="Zhu Q."/>
            <person name="Belda-Ferre P."/>
            <person name="Glukhov E."/>
            <person name="Rex R."/>
            <person name="Dorrestein P.C."/>
            <person name="Knight R."/>
            <person name="Pevzner P."/>
            <person name="Gerwick W.H."/>
            <person name="Gerwick L."/>
        </authorList>
    </citation>
    <scope>NUCLEOTIDE SEQUENCE</scope>
    <source>
        <strain evidence="3">SIO1C4</strain>
    </source>
</reference>
<dbReference type="AlphaFoldDB" id="A0A6B3NC64"/>
<name>A0A6B3NC64_9CYAN</name>
<feature type="region of interest" description="Disordered" evidence="1">
    <location>
        <begin position="241"/>
        <end position="295"/>
    </location>
</feature>
<comment type="caution">
    <text evidence="3">The sequence shown here is derived from an EMBL/GenBank/DDBJ whole genome shotgun (WGS) entry which is preliminary data.</text>
</comment>
<dbReference type="EMBL" id="JAAHFQ010000119">
    <property type="protein sequence ID" value="NER27644.1"/>
    <property type="molecule type" value="Genomic_DNA"/>
</dbReference>
<organism evidence="3">
    <name type="scientific">Symploca sp. SIO1C4</name>
    <dbReference type="NCBI Taxonomy" id="2607765"/>
    <lineage>
        <taxon>Bacteria</taxon>
        <taxon>Bacillati</taxon>
        <taxon>Cyanobacteriota</taxon>
        <taxon>Cyanophyceae</taxon>
        <taxon>Coleofasciculales</taxon>
        <taxon>Coleofasciculaceae</taxon>
        <taxon>Symploca</taxon>
    </lineage>
</organism>
<accession>A0A6B3NC64</accession>
<evidence type="ECO:0000256" key="2">
    <source>
        <dbReference type="SAM" id="Phobius"/>
    </source>
</evidence>
<proteinExistence type="predicted"/>
<feature type="compositionally biased region" description="Pro residues" evidence="1">
    <location>
        <begin position="241"/>
        <end position="252"/>
    </location>
</feature>